<feature type="compositionally biased region" description="Pro residues" evidence="4">
    <location>
        <begin position="359"/>
        <end position="368"/>
    </location>
</feature>
<feature type="compositionally biased region" description="Acidic residues" evidence="4">
    <location>
        <begin position="631"/>
        <end position="640"/>
    </location>
</feature>
<feature type="compositionally biased region" description="Low complexity" evidence="4">
    <location>
        <begin position="61"/>
        <end position="77"/>
    </location>
</feature>
<feature type="domain" description="SH3" evidence="5">
    <location>
        <begin position="687"/>
        <end position="748"/>
    </location>
</feature>
<evidence type="ECO:0000313" key="6">
    <source>
        <dbReference type="EMBL" id="KAG9265521.1"/>
    </source>
</evidence>
<evidence type="ECO:0000256" key="4">
    <source>
        <dbReference type="SAM" id="MobiDB-lite"/>
    </source>
</evidence>
<feature type="region of interest" description="Disordered" evidence="4">
    <location>
        <begin position="609"/>
        <end position="673"/>
    </location>
</feature>
<protein>
    <submittedName>
        <fullName evidence="6">FYN-binding protein-like isoform X1</fullName>
    </submittedName>
</protein>
<feature type="compositionally biased region" description="Pro residues" evidence="4">
    <location>
        <begin position="190"/>
        <end position="200"/>
    </location>
</feature>
<gene>
    <name evidence="6" type="primary">FYB1</name>
    <name evidence="6" type="ORF">AMEX_G19969</name>
</gene>
<feature type="compositionally biased region" description="Pro residues" evidence="4">
    <location>
        <begin position="166"/>
        <end position="178"/>
    </location>
</feature>
<name>A0A8T2L961_ASTMX</name>
<evidence type="ECO:0000256" key="1">
    <source>
        <dbReference type="ARBA" id="ARBA00022443"/>
    </source>
</evidence>
<sequence>MLYIFSYFCSQDNKSDVKAIMARFQSGGTSIEPGAGGRPKAAVHPTLSGPAVPSKKPFLESSLSGSAAAAATANSTTPKPCYLKNTSSTKSAPESRESPRPKAFVSRFENSTTNSNEDSKPPFIKNVKPKPPDSSQDSELKPLFPKPVLQKPSANSATLESKNTFPKPPPVTNKPPWAPKTENNGSSPAATPPKMPPAPKPTSSIARMRQQPESESKDGEPVIKPFTGSGVKPSSFRAAHSVFKKVEEAAKEDSKPLSSKESSASTPATPPKPNYGRKPSASSMQSANDDPSAPKRKPLPNILAIGSAPSKPNRPPRVNLDKFKKSAESPSEGPEIKKGGPPPPPAAHPSHTASDLRPSLPPRPPGAIIPPDQDENYDDVGELKDSLGGSFSKQAEGSGSDEEMYEDLDERWSKVEAKEQDKKREKEEKKRAEQEKKDQKERERKDQEARKKFKLSGPLQVIHKVKARVDSKGGKNDLSIKQGEPIEILRITDNPEGRWLARTRDGSFGYVKTDQVEIDFDKLKNQGLSLPSQMDHDDGEVYDDVAPQEELNRSHGGSGLVLPPPPEGDDVYDDLDDPSLMVSNPESRFLQKPRSFLRMLKVPIDRRKSPVFNNEVPPPSQFNQDGNTDQSTEEIYDDVDQFPPPPPLSSLPKLRPKAEIKTDDPKKQKKFEKEEKEFRKKFKFEGEIQVMYQVTAACNKKASGRDLAVQVGEILDVISNSESDKLICRNKEGKFGYVSTSNIQSEDNDIYDDIGDDCIYDND</sequence>
<dbReference type="SMART" id="SM00326">
    <property type="entry name" value="SH3"/>
    <property type="match status" value="2"/>
</dbReference>
<dbReference type="GO" id="GO:0005886">
    <property type="term" value="C:plasma membrane"/>
    <property type="evidence" value="ECO:0007669"/>
    <property type="project" value="InterPro"/>
</dbReference>
<dbReference type="InterPro" id="IPR036028">
    <property type="entry name" value="SH3-like_dom_sf"/>
</dbReference>
<comment type="caution">
    <text evidence="6">The sequence shown here is derived from an EMBL/GenBank/DDBJ whole genome shotgun (WGS) entry which is preliminary data.</text>
</comment>
<reference evidence="6 7" key="1">
    <citation type="submission" date="2021-07" db="EMBL/GenBank/DDBJ databases">
        <authorList>
            <person name="Imarazene B."/>
            <person name="Zahm M."/>
            <person name="Klopp C."/>
            <person name="Cabau C."/>
            <person name="Beille S."/>
            <person name="Jouanno E."/>
            <person name="Castinel A."/>
            <person name="Lluch J."/>
            <person name="Gil L."/>
            <person name="Kuchtly C."/>
            <person name="Lopez Roques C."/>
            <person name="Donnadieu C."/>
            <person name="Parrinello H."/>
            <person name="Journot L."/>
            <person name="Du K."/>
            <person name="Schartl M."/>
            <person name="Retaux S."/>
            <person name="Guiguen Y."/>
        </authorList>
    </citation>
    <scope>NUCLEOTIDE SEQUENCE [LARGE SCALE GENOMIC DNA]</scope>
    <source>
        <strain evidence="6">Pach_M1</strain>
        <tissue evidence="6">Testis</tissue>
    </source>
</reference>
<dbReference type="PANTHER" id="PTHR16830:SF12">
    <property type="entry name" value="PDZ DOMAIN-CONTAINING PROTEIN"/>
    <property type="match status" value="1"/>
</dbReference>
<dbReference type="SUPFAM" id="SSF50044">
    <property type="entry name" value="SH3-domain"/>
    <property type="match status" value="2"/>
</dbReference>
<evidence type="ECO:0000256" key="2">
    <source>
        <dbReference type="ARBA" id="ARBA00022553"/>
    </source>
</evidence>
<dbReference type="PANTHER" id="PTHR16830">
    <property type="entry name" value="SH2 CONTAINING ADAPTOR PRAM-1 RELATED"/>
    <property type="match status" value="1"/>
</dbReference>
<feature type="compositionally biased region" description="Low complexity" evidence="4">
    <location>
        <begin position="348"/>
        <end position="358"/>
    </location>
</feature>
<evidence type="ECO:0000313" key="7">
    <source>
        <dbReference type="Proteomes" id="UP000752171"/>
    </source>
</evidence>
<feature type="domain" description="SH3" evidence="5">
    <location>
        <begin position="460"/>
        <end position="521"/>
    </location>
</feature>
<feature type="compositionally biased region" description="Acidic residues" evidence="4">
    <location>
        <begin position="567"/>
        <end position="577"/>
    </location>
</feature>
<feature type="compositionally biased region" description="Polar residues" evidence="4">
    <location>
        <begin position="621"/>
        <end position="630"/>
    </location>
</feature>
<evidence type="ECO:0000259" key="5">
    <source>
        <dbReference type="PROSITE" id="PS50002"/>
    </source>
</evidence>
<dbReference type="InterPro" id="IPR001452">
    <property type="entry name" value="SH3_domain"/>
</dbReference>
<dbReference type="GO" id="GO:0007229">
    <property type="term" value="P:integrin-mediated signaling pathway"/>
    <property type="evidence" value="ECO:0007669"/>
    <property type="project" value="InterPro"/>
</dbReference>
<feature type="compositionally biased region" description="Basic and acidic residues" evidence="4">
    <location>
        <begin position="210"/>
        <end position="221"/>
    </location>
</feature>
<feature type="compositionally biased region" description="Basic and acidic residues" evidence="4">
    <location>
        <begin position="656"/>
        <end position="673"/>
    </location>
</feature>
<dbReference type="Pfam" id="PF14603">
    <property type="entry name" value="hSH3"/>
    <property type="match status" value="2"/>
</dbReference>
<feature type="compositionally biased region" description="Basic and acidic residues" evidence="4">
    <location>
        <begin position="410"/>
        <end position="450"/>
    </location>
</feature>
<keyword evidence="1 3" id="KW-0728">SH3 domain</keyword>
<keyword evidence="2" id="KW-0597">Phosphoprotein</keyword>
<dbReference type="EMBL" id="JAICCE010000017">
    <property type="protein sequence ID" value="KAG9265521.1"/>
    <property type="molecule type" value="Genomic_DNA"/>
</dbReference>
<proteinExistence type="predicted"/>
<evidence type="ECO:0000256" key="3">
    <source>
        <dbReference type="PROSITE-ProRule" id="PRU00192"/>
    </source>
</evidence>
<feature type="compositionally biased region" description="Acidic residues" evidence="4">
    <location>
        <begin position="399"/>
        <end position="409"/>
    </location>
</feature>
<dbReference type="Gene3D" id="2.30.30.40">
    <property type="entry name" value="SH3 Domains"/>
    <property type="match status" value="2"/>
</dbReference>
<feature type="compositionally biased region" description="Low complexity" evidence="4">
    <location>
        <begin position="256"/>
        <end position="267"/>
    </location>
</feature>
<dbReference type="AlphaFoldDB" id="A0A8T2L961"/>
<accession>A0A8T2L961</accession>
<feature type="region of interest" description="Disordered" evidence="4">
    <location>
        <begin position="529"/>
        <end position="586"/>
    </location>
</feature>
<feature type="compositionally biased region" description="Acidic residues" evidence="4">
    <location>
        <begin position="537"/>
        <end position="547"/>
    </location>
</feature>
<dbReference type="Proteomes" id="UP000752171">
    <property type="component" value="Unassembled WGS sequence"/>
</dbReference>
<organism evidence="6 7">
    <name type="scientific">Astyanax mexicanus</name>
    <name type="common">Blind cave fish</name>
    <name type="synonym">Astyanax fasciatus mexicanus</name>
    <dbReference type="NCBI Taxonomy" id="7994"/>
    <lineage>
        <taxon>Eukaryota</taxon>
        <taxon>Metazoa</taxon>
        <taxon>Chordata</taxon>
        <taxon>Craniata</taxon>
        <taxon>Vertebrata</taxon>
        <taxon>Euteleostomi</taxon>
        <taxon>Actinopterygii</taxon>
        <taxon>Neopterygii</taxon>
        <taxon>Teleostei</taxon>
        <taxon>Ostariophysi</taxon>
        <taxon>Characiformes</taxon>
        <taxon>Characoidei</taxon>
        <taxon>Acestrorhamphidae</taxon>
        <taxon>Acestrorhamphinae</taxon>
        <taxon>Astyanax</taxon>
    </lineage>
</organism>
<dbReference type="InterPro" id="IPR029294">
    <property type="entry name" value="hSH3"/>
</dbReference>
<dbReference type="GO" id="GO:0072659">
    <property type="term" value="P:protein localization to plasma membrane"/>
    <property type="evidence" value="ECO:0007669"/>
    <property type="project" value="TreeGrafter"/>
</dbReference>
<dbReference type="InterPro" id="IPR043443">
    <property type="entry name" value="FYB1/2-like"/>
</dbReference>
<dbReference type="FunFam" id="2.30.30.40:FF:000133">
    <property type="entry name" value="FYN-binding protein-like isoform X2"/>
    <property type="match status" value="1"/>
</dbReference>
<feature type="region of interest" description="Disordered" evidence="4">
    <location>
        <begin position="247"/>
        <end position="456"/>
    </location>
</feature>
<dbReference type="PROSITE" id="PS50002">
    <property type="entry name" value="SH3"/>
    <property type="match status" value="2"/>
</dbReference>
<feature type="compositionally biased region" description="Polar residues" evidence="4">
    <location>
        <begin position="152"/>
        <end position="164"/>
    </location>
</feature>
<feature type="compositionally biased region" description="Polar residues" evidence="4">
    <location>
        <begin position="280"/>
        <end position="289"/>
    </location>
</feature>
<dbReference type="GO" id="GO:0050852">
    <property type="term" value="P:T cell receptor signaling pathway"/>
    <property type="evidence" value="ECO:0007669"/>
    <property type="project" value="TreeGrafter"/>
</dbReference>
<feature type="region of interest" description="Disordered" evidence="4">
    <location>
        <begin position="29"/>
        <end position="235"/>
    </location>
</feature>